<name>A0A336LHI0_CULSO</name>
<dbReference type="AlphaFoldDB" id="A0A336LHI0"/>
<evidence type="ECO:0000313" key="2">
    <source>
        <dbReference type="EMBL" id="SSX35462.1"/>
    </source>
</evidence>
<reference evidence="2" key="2">
    <citation type="submission" date="2018-07" db="EMBL/GenBank/DDBJ databases">
        <authorList>
            <person name="Quirk P.G."/>
            <person name="Krulwich T.A."/>
        </authorList>
    </citation>
    <scope>NUCLEOTIDE SEQUENCE</scope>
</reference>
<dbReference type="EMBL" id="UFQT01004054">
    <property type="protein sequence ID" value="SSX35462.1"/>
    <property type="molecule type" value="Genomic_DNA"/>
</dbReference>
<protein>
    <submittedName>
        <fullName evidence="1">CSON010040 protein</fullName>
    </submittedName>
</protein>
<dbReference type="EMBL" id="UFQS01004054">
    <property type="protein sequence ID" value="SSX16135.1"/>
    <property type="molecule type" value="Genomic_DNA"/>
</dbReference>
<dbReference type="VEuPathDB" id="VectorBase:CSON010040"/>
<organism evidence="1">
    <name type="scientific">Culicoides sonorensis</name>
    <name type="common">Biting midge</name>
    <dbReference type="NCBI Taxonomy" id="179676"/>
    <lineage>
        <taxon>Eukaryota</taxon>
        <taxon>Metazoa</taxon>
        <taxon>Ecdysozoa</taxon>
        <taxon>Arthropoda</taxon>
        <taxon>Hexapoda</taxon>
        <taxon>Insecta</taxon>
        <taxon>Pterygota</taxon>
        <taxon>Neoptera</taxon>
        <taxon>Endopterygota</taxon>
        <taxon>Diptera</taxon>
        <taxon>Nematocera</taxon>
        <taxon>Chironomoidea</taxon>
        <taxon>Ceratopogonidae</taxon>
        <taxon>Ceratopogoninae</taxon>
        <taxon>Culicoides</taxon>
        <taxon>Monoculicoides</taxon>
    </lineage>
</organism>
<sequence>MFKSPRQELEEIDQIPNRSLYVKWESFKVVHRNKEQKSKIKGDVIR</sequence>
<evidence type="ECO:0000313" key="1">
    <source>
        <dbReference type="EMBL" id="SSX16135.1"/>
    </source>
</evidence>
<reference evidence="1" key="1">
    <citation type="submission" date="2018-04" db="EMBL/GenBank/DDBJ databases">
        <authorList>
            <person name="Go L.Y."/>
            <person name="Mitchell J.A."/>
        </authorList>
    </citation>
    <scope>NUCLEOTIDE SEQUENCE</scope>
    <source>
        <tissue evidence="1">Whole organism</tissue>
    </source>
</reference>
<accession>A0A336LHI0</accession>
<proteinExistence type="predicted"/>
<gene>
    <name evidence="1" type="primary">CSON010040</name>
</gene>